<dbReference type="KEGG" id="mjd:JDM601_4076"/>
<evidence type="ECO:0000313" key="1">
    <source>
        <dbReference type="EMBL" id="AEF38076.1"/>
    </source>
</evidence>
<dbReference type="HOGENOM" id="CLU_3273086_0_0_11"/>
<sequence>MTGLTSLAQAETDFVVGVTVRRLLAPASGLLRSTLGPASAG</sequence>
<accession>F5YTP5</accession>
<name>F5YTP5_MYCSD</name>
<dbReference type="EMBL" id="CP002329">
    <property type="protein sequence ID" value="AEF38076.1"/>
    <property type="molecule type" value="Genomic_DNA"/>
</dbReference>
<dbReference type="Proteomes" id="UP000009224">
    <property type="component" value="Chromosome"/>
</dbReference>
<gene>
    <name evidence="1" type="ordered locus">JDM601_4076</name>
</gene>
<organism evidence="1 2">
    <name type="scientific">Mycolicibacter sinensis (strain JDM601)</name>
    <name type="common">Mycobacterium sinense</name>
    <dbReference type="NCBI Taxonomy" id="875328"/>
    <lineage>
        <taxon>Bacteria</taxon>
        <taxon>Bacillati</taxon>
        <taxon>Actinomycetota</taxon>
        <taxon>Actinomycetes</taxon>
        <taxon>Mycobacteriales</taxon>
        <taxon>Mycobacteriaceae</taxon>
        <taxon>Mycolicibacter</taxon>
    </lineage>
</organism>
<evidence type="ECO:0000313" key="2">
    <source>
        <dbReference type="Proteomes" id="UP000009224"/>
    </source>
</evidence>
<keyword evidence="2" id="KW-1185">Reference proteome</keyword>
<protein>
    <submittedName>
        <fullName evidence="1">Uncharacterized protein</fullName>
    </submittedName>
</protein>
<proteinExistence type="predicted"/>
<dbReference type="AlphaFoldDB" id="F5YTP5"/>
<reference evidence="1 2" key="1">
    <citation type="journal article" date="2011" name="J. Bacteriol.">
        <title>Complete genome sequence of a novel clinical isolate, the nontuberculous Mycobacterium strain JDM601.</title>
        <authorList>
            <person name="Zhang Z.Y."/>
            <person name="Sun Z.Q."/>
            <person name="Wang Z.L."/>
            <person name="Wen Z.L."/>
            <person name="Sun Q.W."/>
            <person name="Zhu Z.Q."/>
            <person name="Song Y.Z."/>
            <person name="Zhao J.W."/>
            <person name="Wang H.H."/>
            <person name="Zhang S.L."/>
            <person name="Guo X.K."/>
        </authorList>
    </citation>
    <scope>NUCLEOTIDE SEQUENCE [LARGE SCALE GENOMIC DNA]</scope>
    <source>
        <strain evidence="1 2">JDM601</strain>
    </source>
</reference>